<name>A0ABD5E4M4_9ACTN</name>
<sequence length="381" mass="37264">MLSLRLVRGGRPLVQARRLLVSAASAGTGFLLLAALGHALSHDGAASSVRRLAWCLVPLAATVYVAVAVSRTDPALRPERGRPPYGLSSRGMRLLTSTATAAFCALGSVAALLLFLLGRGSLGIRPLGDGAAKALGAGFDVPVAAVLTLLALVPVATSAATAALAPVAAGQGTANATPDATSAPPGLPWGVALLAAGFAVRATLGEGTAGLSAKALAGRGGVPGGVVAGWALIAAGLAVAGPGITWLCGRLLQSGRPGAVRLLAGRGLQEEARRVGRPLGVAVAVGAALAAAYGGDATYKATGPLTALGVGLVVGCAAIALLLATVESRQARTDITAALAQSGTPAATLRTAVAVRAGAVLLALIPLTWAVTVLATLPVGH</sequence>
<evidence type="ECO:0000256" key="1">
    <source>
        <dbReference type="SAM" id="Phobius"/>
    </source>
</evidence>
<feature type="transmembrane region" description="Helical" evidence="1">
    <location>
        <begin position="305"/>
        <end position="326"/>
    </location>
</feature>
<dbReference type="AlphaFoldDB" id="A0ABD5E4M4"/>
<keyword evidence="1" id="KW-1133">Transmembrane helix</keyword>
<keyword evidence="1" id="KW-0812">Transmembrane</keyword>
<evidence type="ECO:0000313" key="2">
    <source>
        <dbReference type="EMBL" id="MDT0416376.1"/>
    </source>
</evidence>
<feature type="transmembrane region" description="Helical" evidence="1">
    <location>
        <begin position="186"/>
        <end position="204"/>
    </location>
</feature>
<dbReference type="RefSeq" id="WP_175417615.1">
    <property type="nucleotide sequence ID" value="NZ_JAVRER010000016.1"/>
</dbReference>
<organism evidence="2 3">
    <name type="scientific">Streptomyces evansiae</name>
    <dbReference type="NCBI Taxonomy" id="3075535"/>
    <lineage>
        <taxon>Bacteria</taxon>
        <taxon>Bacillati</taxon>
        <taxon>Actinomycetota</taxon>
        <taxon>Actinomycetes</taxon>
        <taxon>Kitasatosporales</taxon>
        <taxon>Streptomycetaceae</taxon>
        <taxon>Streptomyces</taxon>
    </lineage>
</organism>
<feature type="transmembrane region" description="Helical" evidence="1">
    <location>
        <begin position="143"/>
        <end position="165"/>
    </location>
</feature>
<feature type="transmembrane region" description="Helical" evidence="1">
    <location>
        <begin position="224"/>
        <end position="248"/>
    </location>
</feature>
<dbReference type="Proteomes" id="UP001183607">
    <property type="component" value="Unassembled WGS sequence"/>
</dbReference>
<protein>
    <recommendedName>
        <fullName evidence="4">Integral membrane protein</fullName>
    </recommendedName>
</protein>
<comment type="caution">
    <text evidence="2">The sequence shown here is derived from an EMBL/GenBank/DDBJ whole genome shotgun (WGS) entry which is preliminary data.</text>
</comment>
<feature type="transmembrane region" description="Helical" evidence="1">
    <location>
        <begin position="275"/>
        <end position="293"/>
    </location>
</feature>
<evidence type="ECO:0008006" key="4">
    <source>
        <dbReference type="Google" id="ProtNLM"/>
    </source>
</evidence>
<feature type="transmembrane region" description="Helical" evidence="1">
    <location>
        <begin position="91"/>
        <end position="117"/>
    </location>
</feature>
<dbReference type="EMBL" id="JAVRER010000016">
    <property type="protein sequence ID" value="MDT0416376.1"/>
    <property type="molecule type" value="Genomic_DNA"/>
</dbReference>
<feature type="transmembrane region" description="Helical" evidence="1">
    <location>
        <begin position="51"/>
        <end position="70"/>
    </location>
</feature>
<evidence type="ECO:0000313" key="3">
    <source>
        <dbReference type="Proteomes" id="UP001183607"/>
    </source>
</evidence>
<keyword evidence="1" id="KW-0472">Membrane</keyword>
<proteinExistence type="predicted"/>
<feature type="transmembrane region" description="Helical" evidence="1">
    <location>
        <begin position="359"/>
        <end position="379"/>
    </location>
</feature>
<gene>
    <name evidence="2" type="ORF">RM574_12830</name>
</gene>
<accession>A0ABD5E4M4</accession>
<reference evidence="3" key="1">
    <citation type="submission" date="2023-07" db="EMBL/GenBank/DDBJ databases">
        <title>30 novel species of actinomycetes from the DSMZ collection.</title>
        <authorList>
            <person name="Nouioui I."/>
        </authorList>
    </citation>
    <scope>NUCLEOTIDE SEQUENCE [LARGE SCALE GENOMIC DNA]</scope>
    <source>
        <strain evidence="3">DSM 41982</strain>
    </source>
</reference>
<feature type="transmembrane region" description="Helical" evidence="1">
    <location>
        <begin position="20"/>
        <end position="39"/>
    </location>
</feature>